<dbReference type="GO" id="GO:0016020">
    <property type="term" value="C:membrane"/>
    <property type="evidence" value="ECO:0007669"/>
    <property type="project" value="InterPro"/>
</dbReference>
<dbReference type="InterPro" id="IPR001193">
    <property type="entry name" value="MBTPS2"/>
</dbReference>
<protein>
    <recommendedName>
        <fullName evidence="5">Endopeptidase S2P</fullName>
    </recommendedName>
</protein>
<feature type="transmembrane region" description="Helical" evidence="6">
    <location>
        <begin position="60"/>
        <end position="84"/>
    </location>
</feature>
<evidence type="ECO:0000259" key="7">
    <source>
        <dbReference type="Pfam" id="PF02163"/>
    </source>
</evidence>
<dbReference type="InterPro" id="IPR008915">
    <property type="entry name" value="Peptidase_M50"/>
</dbReference>
<gene>
    <name evidence="8" type="ORF">C2S53_013802</name>
</gene>
<evidence type="ECO:0000313" key="8">
    <source>
        <dbReference type="EMBL" id="KAH6828554.1"/>
    </source>
</evidence>
<evidence type="ECO:0000256" key="4">
    <source>
        <dbReference type="ARBA" id="ARBA00023136"/>
    </source>
</evidence>
<name>A0AAD4J7F1_PERFH</name>
<feature type="transmembrane region" description="Helical" evidence="6">
    <location>
        <begin position="509"/>
        <end position="530"/>
    </location>
</feature>
<comment type="caution">
    <text evidence="8">The sequence shown here is derived from an EMBL/GenBank/DDBJ whole genome shotgun (WGS) entry which is preliminary data.</text>
</comment>
<organism evidence="8 9">
    <name type="scientific">Perilla frutescens var. hirtella</name>
    <name type="common">Perilla citriodora</name>
    <name type="synonym">Perilla setoyensis</name>
    <dbReference type="NCBI Taxonomy" id="608512"/>
    <lineage>
        <taxon>Eukaryota</taxon>
        <taxon>Viridiplantae</taxon>
        <taxon>Streptophyta</taxon>
        <taxon>Embryophyta</taxon>
        <taxon>Tracheophyta</taxon>
        <taxon>Spermatophyta</taxon>
        <taxon>Magnoliopsida</taxon>
        <taxon>eudicotyledons</taxon>
        <taxon>Gunneridae</taxon>
        <taxon>Pentapetalae</taxon>
        <taxon>asterids</taxon>
        <taxon>lamiids</taxon>
        <taxon>Lamiales</taxon>
        <taxon>Lamiaceae</taxon>
        <taxon>Nepetoideae</taxon>
        <taxon>Elsholtzieae</taxon>
        <taxon>Perilla</taxon>
    </lineage>
</organism>
<feature type="domain" description="Peptidase M50" evidence="7">
    <location>
        <begin position="129"/>
        <end position="496"/>
    </location>
</feature>
<dbReference type="PANTHER" id="PTHR13325:SF3">
    <property type="entry name" value="MEMBRANE-BOUND TRANSCRIPTION FACTOR SITE-2 PROTEASE"/>
    <property type="match status" value="1"/>
</dbReference>
<dbReference type="EMBL" id="SDAM02000122">
    <property type="protein sequence ID" value="KAH6828554.1"/>
    <property type="molecule type" value="Genomic_DNA"/>
</dbReference>
<feature type="non-terminal residue" evidence="8">
    <location>
        <position position="1"/>
    </location>
</feature>
<evidence type="ECO:0000256" key="3">
    <source>
        <dbReference type="ARBA" id="ARBA00022989"/>
    </source>
</evidence>
<dbReference type="GO" id="GO:0004222">
    <property type="term" value="F:metalloendopeptidase activity"/>
    <property type="evidence" value="ECO:0007669"/>
    <property type="project" value="InterPro"/>
</dbReference>
<dbReference type="GO" id="GO:1905897">
    <property type="term" value="P:regulation of response to endoplasmic reticulum stress"/>
    <property type="evidence" value="ECO:0007669"/>
    <property type="project" value="TreeGrafter"/>
</dbReference>
<feature type="transmembrane region" description="Helical" evidence="6">
    <location>
        <begin position="189"/>
        <end position="210"/>
    </location>
</feature>
<dbReference type="GO" id="GO:0005737">
    <property type="term" value="C:cytoplasm"/>
    <property type="evidence" value="ECO:0007669"/>
    <property type="project" value="TreeGrafter"/>
</dbReference>
<dbReference type="PANTHER" id="PTHR13325">
    <property type="entry name" value="PROTEASE M50 MEMBRANE-BOUND TRANSCRIPTION FACTOR SITE 2 PROTEASE"/>
    <property type="match status" value="1"/>
</dbReference>
<dbReference type="Proteomes" id="UP001190926">
    <property type="component" value="Unassembled WGS sequence"/>
</dbReference>
<keyword evidence="3 6" id="KW-1133">Transmembrane helix</keyword>
<evidence type="ECO:0000256" key="5">
    <source>
        <dbReference type="ARBA" id="ARBA00032658"/>
    </source>
</evidence>
<dbReference type="AlphaFoldDB" id="A0AAD4J7F1"/>
<feature type="transmembrane region" description="Helical" evidence="6">
    <location>
        <begin position="150"/>
        <end position="169"/>
    </location>
</feature>
<accession>A0AAD4J7F1</accession>
<sequence length="531" mass="58994">VPASTMDGRRGGRRRGDQNFLPLRRPTRNFSNTISCWYCDFKCMVFNEVLFRLGRRHSRFLRVWFSIGIGFSLAALVGVAVIILCEVAKTPLMYAGIARSGDSSFGLSFLTAGMHMSPSSMGYLCLSSFICVMVHEFGHALAAASEGVQMEYIAFFFALVFPGALVAFNDASLQLLPGVASLRIYCAGIWHNAAFCGVCTLALFFLPFFLSPLYIHGESPMVLDVHSMSPLSGYLSAYDVILSLDEFRIHTAEEWMQKITLLTKQTPPLSFDQSSGIANVHKSYCVPSSLIEKSIHIPFTGYETYCPNELFAFAPVTCPDMSKYDYSGNKTNHQESGEIIHCLNAKDVIKLRKCAYDPVQASKKSSGCNCSEDESCLMPVQLPGLGWVEITHSRLECLNRGRSLFSGNQHSNSGGRGCLQTFVFVGDLISMAHSIHLTSYQPRLSMYFIAYLPDMLERFFTCAFHVSMVLALLNSLPVFFLDGESILEATLLHYLGFLSSRMRQSVVRCCLYGGTFVCTFLILQTIFVSVV</sequence>
<dbReference type="GO" id="GO:0031293">
    <property type="term" value="P:membrane protein intracellular domain proteolysis"/>
    <property type="evidence" value="ECO:0007669"/>
    <property type="project" value="TreeGrafter"/>
</dbReference>
<keyword evidence="4 6" id="KW-0472">Membrane</keyword>
<comment type="subcellular location">
    <subcellularLocation>
        <location evidence="1">Endomembrane system</location>
        <topology evidence="1">Multi-pass membrane protein</topology>
    </subcellularLocation>
</comment>
<feature type="transmembrane region" description="Helical" evidence="6">
    <location>
        <begin position="120"/>
        <end position="138"/>
    </location>
</feature>
<keyword evidence="2 6" id="KW-0812">Transmembrane</keyword>
<dbReference type="Pfam" id="PF02163">
    <property type="entry name" value="Peptidase_M50"/>
    <property type="match status" value="1"/>
</dbReference>
<evidence type="ECO:0000256" key="6">
    <source>
        <dbReference type="SAM" id="Phobius"/>
    </source>
</evidence>
<reference evidence="8 9" key="1">
    <citation type="journal article" date="2021" name="Nat. Commun.">
        <title>Incipient diploidization of the medicinal plant Perilla within 10,000 years.</title>
        <authorList>
            <person name="Zhang Y."/>
            <person name="Shen Q."/>
            <person name="Leng L."/>
            <person name="Zhang D."/>
            <person name="Chen S."/>
            <person name="Shi Y."/>
            <person name="Ning Z."/>
            <person name="Chen S."/>
        </authorList>
    </citation>
    <scope>NUCLEOTIDE SEQUENCE [LARGE SCALE GENOMIC DNA]</scope>
    <source>
        <strain evidence="9">cv. PC099</strain>
    </source>
</reference>
<proteinExistence type="predicted"/>
<keyword evidence="9" id="KW-1185">Reference proteome</keyword>
<dbReference type="PRINTS" id="PR01000">
    <property type="entry name" value="SREBPS2PTASE"/>
</dbReference>
<dbReference type="GO" id="GO:0012505">
    <property type="term" value="C:endomembrane system"/>
    <property type="evidence" value="ECO:0007669"/>
    <property type="project" value="UniProtKB-SubCell"/>
</dbReference>
<evidence type="ECO:0000256" key="2">
    <source>
        <dbReference type="ARBA" id="ARBA00022692"/>
    </source>
</evidence>
<evidence type="ECO:0000256" key="1">
    <source>
        <dbReference type="ARBA" id="ARBA00004127"/>
    </source>
</evidence>
<evidence type="ECO:0000313" key="9">
    <source>
        <dbReference type="Proteomes" id="UP001190926"/>
    </source>
</evidence>